<evidence type="ECO:0000313" key="2">
    <source>
        <dbReference type="Proteomes" id="UP001318682"/>
    </source>
</evidence>
<dbReference type="Proteomes" id="UP001318682">
    <property type="component" value="Chromosome"/>
</dbReference>
<sequence length="121" mass="13731">MRYPFWVVLVFLPVAAVAQQWAMRGDDRVLSHAEVVALIERQTLVFYDDGESRFSVGGAYSYTYAGSGTAFGQYEIDPDGMVCIAYRNGFERCDRYVQNGARIVMLTQKGERFPLRPLTDD</sequence>
<gene>
    <name evidence="1" type="ORF">ROLI_004370</name>
</gene>
<protein>
    <recommendedName>
        <fullName evidence="3">Secreted protein</fullName>
    </recommendedName>
</protein>
<dbReference type="EMBL" id="CP143423">
    <property type="protein sequence ID" value="WVX47370.1"/>
    <property type="molecule type" value="Genomic_DNA"/>
</dbReference>
<reference evidence="2" key="2">
    <citation type="submission" date="2024-01" db="EMBL/GenBank/DDBJ databases">
        <title>Roseobacter fucihabitans sp. nov., isolated from the brown alga Fucus spiralis.</title>
        <authorList>
            <person name="Hahnke S."/>
            <person name="Berger M."/>
            <person name="Schlingloff A."/>
            <person name="Athale I."/>
            <person name="Neumann-Schaal M."/>
            <person name="Adenaya A."/>
            <person name="Poehlein A."/>
            <person name="Daniel R."/>
            <person name="Pertersen J."/>
            <person name="Brinkhoff T."/>
        </authorList>
    </citation>
    <scope>NUCLEOTIDE SEQUENCE [LARGE SCALE GENOMIC DNA]</scope>
    <source>
        <strain evidence="2">B14</strain>
    </source>
</reference>
<reference evidence="1 2" key="1">
    <citation type="submission" date="2015-07" db="EMBL/GenBank/DDBJ databases">
        <authorList>
            <person name="Voget S."/>
            <person name="Dogs M."/>
            <person name="Brinkhoff T.H."/>
            <person name="Daniel R."/>
        </authorList>
    </citation>
    <scope>NUCLEOTIDE SEQUENCE [LARGE SCALE GENOMIC DNA]</scope>
    <source>
        <strain evidence="1 2">B14</strain>
    </source>
</reference>
<keyword evidence="2" id="KW-1185">Reference proteome</keyword>
<evidence type="ECO:0000313" key="1">
    <source>
        <dbReference type="EMBL" id="WVX47370.1"/>
    </source>
</evidence>
<accession>A0ABZ2BPJ8</accession>
<name>A0ABZ2BPJ8_9RHOB</name>
<organism evidence="1 2">
    <name type="scientific">Roseobacter fucihabitans</name>
    <dbReference type="NCBI Taxonomy" id="1537242"/>
    <lineage>
        <taxon>Bacteria</taxon>
        <taxon>Pseudomonadati</taxon>
        <taxon>Pseudomonadota</taxon>
        <taxon>Alphaproteobacteria</taxon>
        <taxon>Rhodobacterales</taxon>
        <taxon>Roseobacteraceae</taxon>
        <taxon>Roseobacter</taxon>
    </lineage>
</organism>
<proteinExistence type="predicted"/>
<evidence type="ECO:0008006" key="3">
    <source>
        <dbReference type="Google" id="ProtNLM"/>
    </source>
</evidence>